<accession>A0A919XQH2</accession>
<dbReference type="EMBL" id="BORQ01000011">
    <property type="protein sequence ID" value="GIO34640.1"/>
    <property type="molecule type" value="Genomic_DNA"/>
</dbReference>
<gene>
    <name evidence="7" type="ORF">J2TS6_57810</name>
</gene>
<dbReference type="InterPro" id="IPR001789">
    <property type="entry name" value="Sig_transdc_resp-reg_receiver"/>
</dbReference>
<dbReference type="RefSeq" id="WP_160044878.1">
    <property type="nucleotide sequence ID" value="NZ_BORQ01000011.1"/>
</dbReference>
<organism evidence="7 8">
    <name type="scientific">Paenibacillus albilobatus</name>
    <dbReference type="NCBI Taxonomy" id="2716884"/>
    <lineage>
        <taxon>Bacteria</taxon>
        <taxon>Bacillati</taxon>
        <taxon>Bacillota</taxon>
        <taxon>Bacilli</taxon>
        <taxon>Bacillales</taxon>
        <taxon>Paenibacillaceae</taxon>
        <taxon>Paenibacillus</taxon>
    </lineage>
</organism>
<name>A0A919XQH2_9BACL</name>
<dbReference type="InterPro" id="IPR011006">
    <property type="entry name" value="CheY-like_superfamily"/>
</dbReference>
<dbReference type="SUPFAM" id="SSF48452">
    <property type="entry name" value="TPR-like"/>
    <property type="match status" value="1"/>
</dbReference>
<dbReference type="InterPro" id="IPR051677">
    <property type="entry name" value="AfsR-DnrI-RedD_regulator"/>
</dbReference>
<evidence type="ECO:0000313" key="7">
    <source>
        <dbReference type="EMBL" id="GIO34640.1"/>
    </source>
</evidence>
<evidence type="ECO:0000313" key="8">
    <source>
        <dbReference type="Proteomes" id="UP000679779"/>
    </source>
</evidence>
<dbReference type="SUPFAM" id="SSF52172">
    <property type="entry name" value="CheY-like"/>
    <property type="match status" value="1"/>
</dbReference>
<dbReference type="SMART" id="SM01043">
    <property type="entry name" value="BTAD"/>
    <property type="match status" value="1"/>
</dbReference>
<dbReference type="Pfam" id="PF00072">
    <property type="entry name" value="Response_reg"/>
    <property type="match status" value="1"/>
</dbReference>
<dbReference type="PROSITE" id="PS50110">
    <property type="entry name" value="RESPONSE_REGULATORY"/>
    <property type="match status" value="1"/>
</dbReference>
<keyword evidence="1" id="KW-0902">Two-component regulatory system</keyword>
<dbReference type="SUPFAM" id="SSF46894">
    <property type="entry name" value="C-terminal effector domain of the bipartite response regulators"/>
    <property type="match status" value="1"/>
</dbReference>
<evidence type="ECO:0000256" key="3">
    <source>
        <dbReference type="ARBA" id="ARBA00023125"/>
    </source>
</evidence>
<dbReference type="InterPro" id="IPR016032">
    <property type="entry name" value="Sig_transdc_resp-reg_C-effctor"/>
</dbReference>
<evidence type="ECO:0000256" key="2">
    <source>
        <dbReference type="ARBA" id="ARBA00023015"/>
    </source>
</evidence>
<dbReference type="GO" id="GO:0006355">
    <property type="term" value="P:regulation of DNA-templated transcription"/>
    <property type="evidence" value="ECO:0007669"/>
    <property type="project" value="InterPro"/>
</dbReference>
<dbReference type="Gene3D" id="1.10.10.10">
    <property type="entry name" value="Winged helix-like DNA-binding domain superfamily/Winged helix DNA-binding domain"/>
    <property type="match status" value="1"/>
</dbReference>
<evidence type="ECO:0000256" key="4">
    <source>
        <dbReference type="ARBA" id="ARBA00023163"/>
    </source>
</evidence>
<dbReference type="SMART" id="SM00448">
    <property type="entry name" value="REC"/>
    <property type="match status" value="1"/>
</dbReference>
<dbReference type="GO" id="GO:0000160">
    <property type="term" value="P:phosphorelay signal transduction system"/>
    <property type="evidence" value="ECO:0007669"/>
    <property type="project" value="UniProtKB-KW"/>
</dbReference>
<keyword evidence="4" id="KW-0804">Transcription</keyword>
<sequence>MLRAMIVDDEELSQKRLRRILSESGTVEICAAFLDPLEAYEYVRTSPIDVVFLDISMPEMNGMKLSSLLAELDDSIDLVFVTGYDEYALQAFEVNALDYVLKPVTSERIRKTLNKIGKRRGYAPAESGIAVHLFNGFKIMQRGQPHAQLKLRSPKTEELFAFLLCKGTVSKEEIIDTLWNGLEPQKAWKNLNQTLYYIRKAIHDNKAGQCIEAGRNDIRILEGSMYCDLYEFENVAKQIRMNPSQHEHLLERALSLYTGPLLQGKSYEWAGSIIHRLEQKYLEMLEAAARHYLQRNDPAKSLYYFGEIVKRESLREDIHDEMIRLYARLGRKNEALQQYRLLEETLLRELGMRPEPHLKEHIEKLLHTN</sequence>
<evidence type="ECO:0000256" key="5">
    <source>
        <dbReference type="PROSITE-ProRule" id="PRU00169"/>
    </source>
</evidence>
<feature type="domain" description="Response regulatory" evidence="6">
    <location>
        <begin position="3"/>
        <end position="117"/>
    </location>
</feature>
<dbReference type="Proteomes" id="UP000679779">
    <property type="component" value="Unassembled WGS sequence"/>
</dbReference>
<dbReference type="PANTHER" id="PTHR35807">
    <property type="entry name" value="TRANSCRIPTIONAL REGULATOR REDD-RELATED"/>
    <property type="match status" value="1"/>
</dbReference>
<evidence type="ECO:0000259" key="6">
    <source>
        <dbReference type="PROSITE" id="PS50110"/>
    </source>
</evidence>
<keyword evidence="5" id="KW-0597">Phosphoprotein</keyword>
<feature type="modified residue" description="4-aspartylphosphate" evidence="5">
    <location>
        <position position="54"/>
    </location>
</feature>
<dbReference type="InterPro" id="IPR005158">
    <property type="entry name" value="BTAD"/>
</dbReference>
<evidence type="ECO:0000256" key="1">
    <source>
        <dbReference type="ARBA" id="ARBA00023012"/>
    </source>
</evidence>
<reference evidence="7" key="1">
    <citation type="submission" date="2021-03" db="EMBL/GenBank/DDBJ databases">
        <title>Antimicrobial resistance genes in bacteria isolated from Japanese honey, and their potential for conferring macrolide and lincosamide resistance in the American foulbrood pathogen Paenibacillus larvae.</title>
        <authorList>
            <person name="Okamoto M."/>
            <person name="Kumagai M."/>
            <person name="Kanamori H."/>
            <person name="Takamatsu D."/>
        </authorList>
    </citation>
    <scope>NUCLEOTIDE SEQUENCE</scope>
    <source>
        <strain evidence="7">J2TS6</strain>
    </source>
</reference>
<keyword evidence="2" id="KW-0805">Transcription regulation</keyword>
<dbReference type="GO" id="GO:0003677">
    <property type="term" value="F:DNA binding"/>
    <property type="evidence" value="ECO:0007669"/>
    <property type="project" value="UniProtKB-KW"/>
</dbReference>
<dbReference type="InterPro" id="IPR036388">
    <property type="entry name" value="WH-like_DNA-bd_sf"/>
</dbReference>
<dbReference type="Gene3D" id="1.25.40.10">
    <property type="entry name" value="Tetratricopeptide repeat domain"/>
    <property type="match status" value="1"/>
</dbReference>
<proteinExistence type="predicted"/>
<comment type="caution">
    <text evidence="7">The sequence shown here is derived from an EMBL/GenBank/DDBJ whole genome shotgun (WGS) entry which is preliminary data.</text>
</comment>
<keyword evidence="8" id="KW-1185">Reference proteome</keyword>
<protein>
    <recommendedName>
        <fullName evidence="6">Response regulatory domain-containing protein</fullName>
    </recommendedName>
</protein>
<dbReference type="AlphaFoldDB" id="A0A919XQH2"/>
<dbReference type="InterPro" id="IPR011990">
    <property type="entry name" value="TPR-like_helical_dom_sf"/>
</dbReference>
<dbReference type="Pfam" id="PF03704">
    <property type="entry name" value="BTAD"/>
    <property type="match status" value="1"/>
</dbReference>
<keyword evidence="3" id="KW-0238">DNA-binding</keyword>
<dbReference type="Gene3D" id="3.40.50.2300">
    <property type="match status" value="1"/>
</dbReference>